<evidence type="ECO:0008006" key="4">
    <source>
        <dbReference type="Google" id="ProtNLM"/>
    </source>
</evidence>
<evidence type="ECO:0000256" key="1">
    <source>
        <dbReference type="SAM" id="Phobius"/>
    </source>
</evidence>
<keyword evidence="1" id="KW-1133">Transmembrane helix</keyword>
<comment type="caution">
    <text evidence="2">The sequence shown here is derived from an EMBL/GenBank/DDBJ whole genome shotgun (WGS) entry which is preliminary data.</text>
</comment>
<gene>
    <name evidence="2" type="ORF">DFO73_101660</name>
</gene>
<keyword evidence="1" id="KW-0812">Transmembrane</keyword>
<name>A0A2V3A6J5_9BACI</name>
<dbReference type="EMBL" id="QGTW01000001">
    <property type="protein sequence ID" value="PWW32396.1"/>
    <property type="molecule type" value="Genomic_DNA"/>
</dbReference>
<evidence type="ECO:0000313" key="2">
    <source>
        <dbReference type="EMBL" id="PWW32396.1"/>
    </source>
</evidence>
<reference evidence="2 3" key="1">
    <citation type="submission" date="2018-05" db="EMBL/GenBank/DDBJ databases">
        <title>Freshwater and sediment microbial communities from various areas in North America, analyzing microbe dynamics in response to fracking.</title>
        <authorList>
            <person name="Lamendella R."/>
        </authorList>
    </citation>
    <scope>NUCLEOTIDE SEQUENCE [LARGE SCALE GENOMIC DNA]</scope>
    <source>
        <strain evidence="2 3">15_TX</strain>
    </source>
</reference>
<dbReference type="AlphaFoldDB" id="A0A2V3A6J5"/>
<accession>A0A2V3A6J5</accession>
<keyword evidence="1" id="KW-0472">Membrane</keyword>
<dbReference type="Proteomes" id="UP000247150">
    <property type="component" value="Unassembled WGS sequence"/>
</dbReference>
<proteinExistence type="predicted"/>
<protein>
    <recommendedName>
        <fullName evidence="4">DUF3574 domain-containing protein</fullName>
    </recommendedName>
</protein>
<sequence length="153" mass="17585">MLERKKIFYWIIPMILFIGFLGNAVYATGEHETFNRIQSSALKGQFHLEDEVKIYVPSTYYVDQPIDNTPYVNRSLEKFSEMFGGATAIDGTGAWLSDNDQLIKEKVTIVYSFAEDLDKKKINQVVAYAKDLKEEMKQSSVSIEVNGKMYFIE</sequence>
<organism evidence="2 3">
    <name type="scientific">Cytobacillus oceanisediminis</name>
    <dbReference type="NCBI Taxonomy" id="665099"/>
    <lineage>
        <taxon>Bacteria</taxon>
        <taxon>Bacillati</taxon>
        <taxon>Bacillota</taxon>
        <taxon>Bacilli</taxon>
        <taxon>Bacillales</taxon>
        <taxon>Bacillaceae</taxon>
        <taxon>Cytobacillus</taxon>
    </lineage>
</organism>
<evidence type="ECO:0000313" key="3">
    <source>
        <dbReference type="Proteomes" id="UP000247150"/>
    </source>
</evidence>
<feature type="transmembrane region" description="Helical" evidence="1">
    <location>
        <begin position="7"/>
        <end position="26"/>
    </location>
</feature>